<keyword evidence="2" id="KW-1185">Reference proteome</keyword>
<dbReference type="Proteomes" id="UP000018888">
    <property type="component" value="Unassembled WGS sequence"/>
</dbReference>
<dbReference type="InterPro" id="IPR006597">
    <property type="entry name" value="Sel1-like"/>
</dbReference>
<evidence type="ECO:0000313" key="2">
    <source>
        <dbReference type="Proteomes" id="UP000018888"/>
    </source>
</evidence>
<reference evidence="1 2" key="2">
    <citation type="journal article" date="2018" name="New Phytol.">
        <title>High intraspecific genome diversity in the model arbuscular mycorrhizal symbiont Rhizophagus irregularis.</title>
        <authorList>
            <person name="Chen E.C.H."/>
            <person name="Morin E."/>
            <person name="Beaudet D."/>
            <person name="Noel J."/>
            <person name="Yildirir G."/>
            <person name="Ndikumana S."/>
            <person name="Charron P."/>
            <person name="St-Onge C."/>
            <person name="Giorgi J."/>
            <person name="Kruger M."/>
            <person name="Marton T."/>
            <person name="Ropars J."/>
            <person name="Grigoriev I.V."/>
            <person name="Hainaut M."/>
            <person name="Henrissat B."/>
            <person name="Roux C."/>
            <person name="Martin F."/>
            <person name="Corradi N."/>
        </authorList>
    </citation>
    <scope>NUCLEOTIDE SEQUENCE [LARGE SCALE GENOMIC DNA]</scope>
    <source>
        <strain evidence="1 2">DAOM 197198</strain>
    </source>
</reference>
<dbReference type="AlphaFoldDB" id="A0A2P4P5L9"/>
<reference evidence="1 2" key="1">
    <citation type="journal article" date="2013" name="Proc. Natl. Acad. Sci. U.S.A.">
        <title>Genome of an arbuscular mycorrhizal fungus provides insight into the oldest plant symbiosis.</title>
        <authorList>
            <person name="Tisserant E."/>
            <person name="Malbreil M."/>
            <person name="Kuo A."/>
            <person name="Kohler A."/>
            <person name="Symeonidi A."/>
            <person name="Balestrini R."/>
            <person name="Charron P."/>
            <person name="Duensing N."/>
            <person name="Frei Dit Frey N."/>
            <person name="Gianinazzi-Pearson V."/>
            <person name="Gilbert L.B."/>
            <person name="Handa Y."/>
            <person name="Herr J.R."/>
            <person name="Hijri M."/>
            <person name="Koul R."/>
            <person name="Kawaguchi M."/>
            <person name="Krajinski F."/>
            <person name="Lammers P.J."/>
            <person name="Masclaux F.G."/>
            <person name="Murat C."/>
            <person name="Morin E."/>
            <person name="Ndikumana S."/>
            <person name="Pagni M."/>
            <person name="Petitpierre D."/>
            <person name="Requena N."/>
            <person name="Rosikiewicz P."/>
            <person name="Riley R."/>
            <person name="Saito K."/>
            <person name="San Clemente H."/>
            <person name="Shapiro H."/>
            <person name="van Tuinen D."/>
            <person name="Becard G."/>
            <person name="Bonfante P."/>
            <person name="Paszkowski U."/>
            <person name="Shachar-Hill Y.Y."/>
            <person name="Tuskan G.A."/>
            <person name="Young P.W."/>
            <person name="Sanders I.R."/>
            <person name="Henrissat B."/>
            <person name="Rensing S.A."/>
            <person name="Grigoriev I.V."/>
            <person name="Corradi N."/>
            <person name="Roux C."/>
            <person name="Martin F."/>
        </authorList>
    </citation>
    <scope>NUCLEOTIDE SEQUENCE [LARGE SCALE GENOMIC DNA]</scope>
    <source>
        <strain evidence="1 2">DAOM 197198</strain>
    </source>
</reference>
<proteinExistence type="predicted"/>
<comment type="caution">
    <text evidence="1">The sequence shown here is derived from an EMBL/GenBank/DDBJ whole genome shotgun (WGS) entry which is preliminary data.</text>
</comment>
<dbReference type="SUPFAM" id="SSF81901">
    <property type="entry name" value="HCP-like"/>
    <property type="match status" value="1"/>
</dbReference>
<dbReference type="InterPro" id="IPR011990">
    <property type="entry name" value="TPR-like_helical_dom_sf"/>
</dbReference>
<dbReference type="EMBL" id="AUPC02000375">
    <property type="protein sequence ID" value="POG60691.1"/>
    <property type="molecule type" value="Genomic_DNA"/>
</dbReference>
<protein>
    <submittedName>
        <fullName evidence="1">Uncharacterized protein</fullName>
    </submittedName>
</protein>
<accession>A0A2P4P5L9</accession>
<name>A0A2P4P5L9_RHIID</name>
<dbReference type="Gene3D" id="1.25.40.10">
    <property type="entry name" value="Tetratricopeptide repeat domain"/>
    <property type="match status" value="1"/>
</dbReference>
<gene>
    <name evidence="1" type="ORF">GLOIN_2v1710856</name>
</gene>
<dbReference type="SMART" id="SM00671">
    <property type="entry name" value="SEL1"/>
    <property type="match status" value="1"/>
</dbReference>
<sequence length="60" mass="6763">MAAKGGNVDAQKRLASLYEKGEGTNIDIDSAIYWYKKVIENGYQEVKENLDNLLSQQNVK</sequence>
<organism evidence="1 2">
    <name type="scientific">Rhizophagus irregularis (strain DAOM 181602 / DAOM 197198 / MUCL 43194)</name>
    <name type="common">Arbuscular mycorrhizal fungus</name>
    <name type="synonym">Glomus intraradices</name>
    <dbReference type="NCBI Taxonomy" id="747089"/>
    <lineage>
        <taxon>Eukaryota</taxon>
        <taxon>Fungi</taxon>
        <taxon>Fungi incertae sedis</taxon>
        <taxon>Mucoromycota</taxon>
        <taxon>Glomeromycotina</taxon>
        <taxon>Glomeromycetes</taxon>
        <taxon>Glomerales</taxon>
        <taxon>Glomeraceae</taxon>
        <taxon>Rhizophagus</taxon>
    </lineage>
</organism>
<evidence type="ECO:0000313" key="1">
    <source>
        <dbReference type="EMBL" id="POG60691.1"/>
    </source>
</evidence>